<dbReference type="STRING" id="195883.A0A482XAQ7"/>
<dbReference type="InterPro" id="IPR002550">
    <property type="entry name" value="CNNM"/>
</dbReference>
<evidence type="ECO:0000256" key="8">
    <source>
        <dbReference type="ARBA" id="ARBA00023065"/>
    </source>
</evidence>
<evidence type="ECO:0000256" key="15">
    <source>
        <dbReference type="SAM" id="SignalP"/>
    </source>
</evidence>
<feature type="compositionally biased region" description="Low complexity" evidence="13">
    <location>
        <begin position="940"/>
        <end position="952"/>
    </location>
</feature>
<dbReference type="InParanoid" id="A0A482XAQ7"/>
<keyword evidence="3" id="KW-0813">Transport</keyword>
<feature type="transmembrane region" description="Helical" evidence="14">
    <location>
        <begin position="442"/>
        <end position="460"/>
    </location>
</feature>
<evidence type="ECO:0000256" key="3">
    <source>
        <dbReference type="ARBA" id="ARBA00022448"/>
    </source>
</evidence>
<comment type="caution">
    <text evidence="19">The sequence shown here is derived from an EMBL/GenBank/DDBJ whole genome shotgun (WGS) entry which is preliminary data.</text>
</comment>
<dbReference type="CDD" id="cd04590">
    <property type="entry name" value="CBS_pair_CorC_HlyC_assoc"/>
    <property type="match status" value="1"/>
</dbReference>
<dbReference type="EMBL" id="QKKF02013937">
    <property type="protein sequence ID" value="RZF42826.1"/>
    <property type="molecule type" value="Genomic_DNA"/>
</dbReference>
<dbReference type="SUPFAM" id="SSF51206">
    <property type="entry name" value="cAMP-binding domain-like"/>
    <property type="match status" value="1"/>
</dbReference>
<evidence type="ECO:0000256" key="6">
    <source>
        <dbReference type="ARBA" id="ARBA00022737"/>
    </source>
</evidence>
<evidence type="ECO:0000256" key="5">
    <source>
        <dbReference type="ARBA" id="ARBA00022692"/>
    </source>
</evidence>
<evidence type="ECO:0000256" key="1">
    <source>
        <dbReference type="ARBA" id="ARBA00004651"/>
    </source>
</evidence>
<dbReference type="GO" id="GO:0022857">
    <property type="term" value="F:transmembrane transporter activity"/>
    <property type="evidence" value="ECO:0007669"/>
    <property type="project" value="TreeGrafter"/>
</dbReference>
<dbReference type="GO" id="GO:0005886">
    <property type="term" value="C:plasma membrane"/>
    <property type="evidence" value="ECO:0007669"/>
    <property type="project" value="UniProtKB-SubCell"/>
</dbReference>
<dbReference type="PANTHER" id="PTHR12064">
    <property type="entry name" value="METAL TRANSPORTER CNNM"/>
    <property type="match status" value="1"/>
</dbReference>
<dbReference type="FunFam" id="3.10.580.10:FF:000001">
    <property type="entry name" value="Putative metal transporter CNNM3 isoform 2"/>
    <property type="match status" value="1"/>
</dbReference>
<dbReference type="InterPro" id="IPR000644">
    <property type="entry name" value="CBS_dom"/>
</dbReference>
<comment type="similarity">
    <text evidence="2">Belongs to the ACDP family.</text>
</comment>
<dbReference type="GO" id="GO:0006811">
    <property type="term" value="P:monoatomic ion transport"/>
    <property type="evidence" value="ECO:0007669"/>
    <property type="project" value="UniProtKB-KW"/>
</dbReference>
<dbReference type="SUPFAM" id="SSF54631">
    <property type="entry name" value="CBS-domain pair"/>
    <property type="match status" value="1"/>
</dbReference>
<keyword evidence="8" id="KW-0406">Ion transport</keyword>
<feature type="transmembrane region" description="Helical" evidence="14">
    <location>
        <begin position="357"/>
        <end position="381"/>
    </location>
</feature>
<dbReference type="PROSITE" id="PS51371">
    <property type="entry name" value="CBS"/>
    <property type="match status" value="1"/>
</dbReference>
<evidence type="ECO:0000259" key="17">
    <source>
        <dbReference type="PROSITE" id="PS51371"/>
    </source>
</evidence>
<feature type="region of interest" description="Disordered" evidence="13">
    <location>
        <begin position="920"/>
        <end position="1019"/>
    </location>
</feature>
<evidence type="ECO:0000313" key="19">
    <source>
        <dbReference type="EMBL" id="RZF42826.1"/>
    </source>
</evidence>
<feature type="chain" id="PRO_5019778884" description="CNNM transmembrane domain-containing protein" evidence="15">
    <location>
        <begin position="27"/>
        <end position="1019"/>
    </location>
</feature>
<proteinExistence type="inferred from homology"/>
<evidence type="ECO:0000256" key="13">
    <source>
        <dbReference type="SAM" id="MobiDB-lite"/>
    </source>
</evidence>
<evidence type="ECO:0000256" key="7">
    <source>
        <dbReference type="ARBA" id="ARBA00022989"/>
    </source>
</evidence>
<feature type="domain" description="CBS" evidence="17">
    <location>
        <begin position="619"/>
        <end position="686"/>
    </location>
</feature>
<keyword evidence="15" id="KW-0732">Signal</keyword>
<evidence type="ECO:0000259" key="18">
    <source>
        <dbReference type="PROSITE" id="PS51846"/>
    </source>
</evidence>
<dbReference type="InterPro" id="IPR000595">
    <property type="entry name" value="cNMP-bd_dom"/>
</dbReference>
<protein>
    <recommendedName>
        <fullName evidence="21">CNNM transmembrane domain-containing protein</fullName>
    </recommendedName>
</protein>
<evidence type="ECO:0000259" key="16">
    <source>
        <dbReference type="PROSITE" id="PS50042"/>
    </source>
</evidence>
<dbReference type="Gene3D" id="2.60.120.10">
    <property type="entry name" value="Jelly Rolls"/>
    <property type="match status" value="1"/>
</dbReference>
<keyword evidence="7 12" id="KW-1133">Transmembrane helix</keyword>
<feature type="compositionally biased region" description="Polar residues" evidence="13">
    <location>
        <begin position="953"/>
        <end position="963"/>
    </location>
</feature>
<dbReference type="PANTHER" id="PTHR12064:SF94">
    <property type="entry name" value="UNEXTENDED PROTEIN"/>
    <property type="match status" value="1"/>
</dbReference>
<comment type="subcellular location">
    <subcellularLocation>
        <location evidence="1">Cell membrane</location>
        <topology evidence="1">Multi-pass membrane protein</topology>
    </subcellularLocation>
</comment>
<organism evidence="19 20">
    <name type="scientific">Laodelphax striatellus</name>
    <name type="common">Small brown planthopper</name>
    <name type="synonym">Delphax striatella</name>
    <dbReference type="NCBI Taxonomy" id="195883"/>
    <lineage>
        <taxon>Eukaryota</taxon>
        <taxon>Metazoa</taxon>
        <taxon>Ecdysozoa</taxon>
        <taxon>Arthropoda</taxon>
        <taxon>Hexapoda</taxon>
        <taxon>Insecta</taxon>
        <taxon>Pterygota</taxon>
        <taxon>Neoptera</taxon>
        <taxon>Paraneoptera</taxon>
        <taxon>Hemiptera</taxon>
        <taxon>Auchenorrhyncha</taxon>
        <taxon>Fulgoroidea</taxon>
        <taxon>Delphacidae</taxon>
        <taxon>Criomorphinae</taxon>
        <taxon>Laodelphax</taxon>
    </lineage>
</organism>
<evidence type="ECO:0000256" key="10">
    <source>
        <dbReference type="ARBA" id="ARBA00023136"/>
    </source>
</evidence>
<dbReference type="InterPro" id="IPR014710">
    <property type="entry name" value="RmlC-like_jellyroll"/>
</dbReference>
<name>A0A482XAQ7_LAOST</name>
<feature type="region of interest" description="Disordered" evidence="13">
    <location>
        <begin position="168"/>
        <end position="192"/>
    </location>
</feature>
<feature type="transmembrane region" description="Helical" evidence="14">
    <location>
        <begin position="416"/>
        <end position="436"/>
    </location>
</feature>
<evidence type="ECO:0000313" key="20">
    <source>
        <dbReference type="Proteomes" id="UP000291343"/>
    </source>
</evidence>
<keyword evidence="20" id="KW-1185">Reference proteome</keyword>
<evidence type="ECO:0000256" key="2">
    <source>
        <dbReference type="ARBA" id="ARBA00010484"/>
    </source>
</evidence>
<evidence type="ECO:0000256" key="11">
    <source>
        <dbReference type="PROSITE-ProRule" id="PRU00703"/>
    </source>
</evidence>
<dbReference type="PROSITE" id="PS50042">
    <property type="entry name" value="CNMP_BINDING_3"/>
    <property type="match status" value="1"/>
</dbReference>
<keyword evidence="9 11" id="KW-0129">CBS domain</keyword>
<dbReference type="InterPro" id="IPR046342">
    <property type="entry name" value="CBS_dom_sf"/>
</dbReference>
<dbReference type="AlphaFoldDB" id="A0A482XAQ7"/>
<gene>
    <name evidence="19" type="ORF">LSTR_LSTR003650</name>
</gene>
<dbReference type="FunCoup" id="A0A482XAQ7">
    <property type="interactions" value="50"/>
</dbReference>
<keyword evidence="4" id="KW-1003">Cell membrane</keyword>
<dbReference type="Pfam" id="PF25562">
    <property type="entry name" value="CNBH_CNNM2_C"/>
    <property type="match status" value="1"/>
</dbReference>
<evidence type="ECO:0000256" key="4">
    <source>
        <dbReference type="ARBA" id="ARBA00022475"/>
    </source>
</evidence>
<dbReference type="Pfam" id="PF01595">
    <property type="entry name" value="CNNM"/>
    <property type="match status" value="1"/>
</dbReference>
<evidence type="ECO:0000256" key="9">
    <source>
        <dbReference type="ARBA" id="ARBA00023122"/>
    </source>
</evidence>
<dbReference type="Gene3D" id="3.10.580.10">
    <property type="entry name" value="CBS-domain"/>
    <property type="match status" value="1"/>
</dbReference>
<dbReference type="InterPro" id="IPR044751">
    <property type="entry name" value="Ion_transp-like_CBS"/>
</dbReference>
<reference evidence="19 20" key="1">
    <citation type="journal article" date="2017" name="Gigascience">
        <title>Genome sequence of the small brown planthopper, Laodelphax striatellus.</title>
        <authorList>
            <person name="Zhu J."/>
            <person name="Jiang F."/>
            <person name="Wang X."/>
            <person name="Yang P."/>
            <person name="Bao Y."/>
            <person name="Zhao W."/>
            <person name="Wang W."/>
            <person name="Lu H."/>
            <person name="Wang Q."/>
            <person name="Cui N."/>
            <person name="Li J."/>
            <person name="Chen X."/>
            <person name="Luo L."/>
            <person name="Yu J."/>
            <person name="Kang L."/>
            <person name="Cui F."/>
        </authorList>
    </citation>
    <scope>NUCLEOTIDE SEQUENCE [LARGE SCALE GENOMIC DNA]</scope>
    <source>
        <strain evidence="19">Lst14</strain>
    </source>
</reference>
<feature type="domain" description="Cyclic nucleotide-binding" evidence="16">
    <location>
        <begin position="752"/>
        <end position="825"/>
    </location>
</feature>
<keyword evidence="10 12" id="KW-0472">Membrane</keyword>
<dbReference type="PROSITE" id="PS51846">
    <property type="entry name" value="CNNM"/>
    <property type="match status" value="1"/>
</dbReference>
<evidence type="ECO:0008006" key="21">
    <source>
        <dbReference type="Google" id="ProtNLM"/>
    </source>
</evidence>
<feature type="signal peptide" evidence="15">
    <location>
        <begin position="1"/>
        <end position="26"/>
    </location>
</feature>
<dbReference type="InterPro" id="IPR018490">
    <property type="entry name" value="cNMP-bd_dom_sf"/>
</dbReference>
<dbReference type="InterPro" id="IPR045095">
    <property type="entry name" value="ACDP"/>
</dbReference>
<feature type="domain" description="CNNM transmembrane" evidence="18">
    <location>
        <begin position="353"/>
        <end position="532"/>
    </location>
</feature>
<keyword evidence="5 12" id="KW-0812">Transmembrane</keyword>
<dbReference type="Proteomes" id="UP000291343">
    <property type="component" value="Unassembled WGS sequence"/>
</dbReference>
<dbReference type="GO" id="GO:0010960">
    <property type="term" value="P:magnesium ion homeostasis"/>
    <property type="evidence" value="ECO:0007669"/>
    <property type="project" value="InterPro"/>
</dbReference>
<dbReference type="SMR" id="A0A482XAQ7"/>
<sequence length="1019" mass="114032">MNMARGMLLSVFRLYCFSSILYISNANVIREVEPVVESINVINEIIVDESFINMIVELRGFNFHSGMRVRAVKNPSHSECFSSEKDFDSDSANNFHGLWSNSTYALMALLVEMKPVDESVNLYVCVLNHRTRVKDDFKKLSTFNSEVIKWKHQGDNVVFRTRSDRIVAEKGKSKSKRDGSEDHKSKRDGGEWKVRAEGDIPHQQSDQAVDVFQPPDGPNMEPMREIRVYGFRVESASAEVRDEDGISALRYDSKAVLRLFASGLHHNAVFTLTEKPGYPGDECEFKLNAQFQLSGLTNYSALLPIKMPLQGEPGTPYYLCYKDDNHHPQGGKSKVAWKHVGSETYQTLVGYQLILPVWLTLVIICTCLMFSSLFSGLNLGLMSLNQTELKIISNTGTETERKYADLIIPIRKHGNFLLCSILLGNVMVNSTFTILLDGLTSGLVAVITSTLAIVILGEISPQAICARHGLAIGAKTITITKIVMLVTAPLAYPISRLLDVILGEEIGAVYTRERLKELVKIQTQYNDLKDDEVNIISGALELRKKIAGDVMTKLEDVYMLSVDAVLDFETVSEIMKSGFSRIPVYESARHNIITMLFIKDLALVDPDDNIPLKTLCQFYENPCYFVFEDTTLDILFKQFKEGNKGHMAFVHRVNSEGEGDPFYETVGIITLEDVIEEIIQAEIMDETDVWTDNRSKHRRGSRRNPKQDFTKFAERSEIQRIHISPQLTLATFQYLNTSCEPFKSEFISESVLSRLLRQDIIHQIKLRKDKSRKDDPNLVIYQQGKPVDFFILILEGRVEVTVGRENLIFESGPFTYFGLQALTQNIGVAAESPTGTATSQSQSQQLGSLQSVNLDAMLRHSFVPDYTVRAVTDMFYLRVRRQLYLAAKRATLIERCKRSEETQSSGGDVYDDEVEKLLHSLDDDDTRSQGSPEQIRTRPQGRSSGQTSPSSSVPAGSETNNGHLLTAASEPILGVPSPSRTPRTAALRHGTPSQLEERASLLGGPRGSNASPSPTPPSS</sequence>
<keyword evidence="6" id="KW-0677">Repeat</keyword>
<accession>A0A482XAQ7</accession>
<feature type="transmembrane region" description="Helical" evidence="14">
    <location>
        <begin position="472"/>
        <end position="492"/>
    </location>
</feature>
<evidence type="ECO:0000256" key="12">
    <source>
        <dbReference type="PROSITE-ProRule" id="PRU01193"/>
    </source>
</evidence>
<dbReference type="CDD" id="cd00038">
    <property type="entry name" value="CAP_ED"/>
    <property type="match status" value="1"/>
</dbReference>
<evidence type="ECO:0000256" key="14">
    <source>
        <dbReference type="SAM" id="Phobius"/>
    </source>
</evidence>
<dbReference type="OrthoDB" id="5353557at2759"/>